<dbReference type="RefSeq" id="WP_079909795.1">
    <property type="nucleotide sequence ID" value="NZ_BAABJG010000021.1"/>
</dbReference>
<evidence type="ECO:0000313" key="2">
    <source>
        <dbReference type="Proteomes" id="UP001597180"/>
    </source>
</evidence>
<sequence>MAFGITRDELNDWKRRVAEGQIAFLTHYWYEPRFPEIKTVTKVGCSDLAELRSWCIKNGLNPDYIHHRDEYPHYDLIGSKQKDILIQEQLSEHIRRFGI</sequence>
<comment type="caution">
    <text evidence="1">The sequence shown here is derived from an EMBL/GenBank/DDBJ whole genome shotgun (WGS) entry which is preliminary data.</text>
</comment>
<protein>
    <recommendedName>
        <fullName evidence="3">YneQ</fullName>
    </recommendedName>
</protein>
<dbReference type="EMBL" id="JBHTLU010000015">
    <property type="protein sequence ID" value="MFD1221297.1"/>
    <property type="molecule type" value="Genomic_DNA"/>
</dbReference>
<name>A0ABW3ULW6_9BACL</name>
<dbReference type="Proteomes" id="UP001597180">
    <property type="component" value="Unassembled WGS sequence"/>
</dbReference>
<keyword evidence="2" id="KW-1185">Reference proteome</keyword>
<proteinExistence type="predicted"/>
<evidence type="ECO:0008006" key="3">
    <source>
        <dbReference type="Google" id="ProtNLM"/>
    </source>
</evidence>
<gene>
    <name evidence="1" type="ORF">ACFQ4B_14320</name>
</gene>
<reference evidence="2" key="1">
    <citation type="journal article" date="2019" name="Int. J. Syst. Evol. Microbiol.">
        <title>The Global Catalogue of Microorganisms (GCM) 10K type strain sequencing project: providing services to taxonomists for standard genome sequencing and annotation.</title>
        <authorList>
            <consortium name="The Broad Institute Genomics Platform"/>
            <consortium name="The Broad Institute Genome Sequencing Center for Infectious Disease"/>
            <person name="Wu L."/>
            <person name="Ma J."/>
        </authorList>
    </citation>
    <scope>NUCLEOTIDE SEQUENCE [LARGE SCALE GENOMIC DNA]</scope>
    <source>
        <strain evidence="2">CCUG 53270</strain>
    </source>
</reference>
<accession>A0ABW3ULW6</accession>
<evidence type="ECO:0000313" key="1">
    <source>
        <dbReference type="EMBL" id="MFD1221297.1"/>
    </source>
</evidence>
<organism evidence="1 2">
    <name type="scientific">Paenibacillus vulneris</name>
    <dbReference type="NCBI Taxonomy" id="1133364"/>
    <lineage>
        <taxon>Bacteria</taxon>
        <taxon>Bacillati</taxon>
        <taxon>Bacillota</taxon>
        <taxon>Bacilli</taxon>
        <taxon>Bacillales</taxon>
        <taxon>Paenibacillaceae</taxon>
        <taxon>Paenibacillus</taxon>
    </lineage>
</organism>